<feature type="compositionally biased region" description="Low complexity" evidence="1">
    <location>
        <begin position="11"/>
        <end position="31"/>
    </location>
</feature>
<protein>
    <submittedName>
        <fullName evidence="3">Uncharacterized protein</fullName>
    </submittedName>
</protein>
<dbReference type="AlphaFoldDB" id="U6MZ58"/>
<keyword evidence="4" id="KW-1185">Reference proteome</keyword>
<dbReference type="OrthoDB" id="10411464at2759"/>
<organism evidence="3 4">
    <name type="scientific">Eimeria necatrix</name>
    <dbReference type="NCBI Taxonomy" id="51315"/>
    <lineage>
        <taxon>Eukaryota</taxon>
        <taxon>Sar</taxon>
        <taxon>Alveolata</taxon>
        <taxon>Apicomplexa</taxon>
        <taxon>Conoidasida</taxon>
        <taxon>Coccidia</taxon>
        <taxon>Eucoccidiorida</taxon>
        <taxon>Eimeriorina</taxon>
        <taxon>Eimeriidae</taxon>
        <taxon>Eimeria</taxon>
    </lineage>
</organism>
<dbReference type="VEuPathDB" id="ToxoDB:ENH_00066430"/>
<evidence type="ECO:0000256" key="2">
    <source>
        <dbReference type="SAM" id="Phobius"/>
    </source>
</evidence>
<feature type="transmembrane region" description="Helical" evidence="2">
    <location>
        <begin position="234"/>
        <end position="254"/>
    </location>
</feature>
<accession>U6MZ58</accession>
<dbReference type="RefSeq" id="XP_013437708.1">
    <property type="nucleotide sequence ID" value="XM_013582254.1"/>
</dbReference>
<proteinExistence type="predicted"/>
<reference evidence="3" key="2">
    <citation type="submission" date="2013-10" db="EMBL/GenBank/DDBJ databases">
        <authorList>
            <person name="Aslett M."/>
        </authorList>
    </citation>
    <scope>NUCLEOTIDE SEQUENCE [LARGE SCALE GENOMIC DNA]</scope>
    <source>
        <strain evidence="3">Houghton</strain>
    </source>
</reference>
<feature type="transmembrane region" description="Helical" evidence="2">
    <location>
        <begin position="111"/>
        <end position="129"/>
    </location>
</feature>
<keyword evidence="2" id="KW-1133">Transmembrane helix</keyword>
<dbReference type="Proteomes" id="UP000030754">
    <property type="component" value="Unassembled WGS sequence"/>
</dbReference>
<evidence type="ECO:0000256" key="1">
    <source>
        <dbReference type="SAM" id="MobiDB-lite"/>
    </source>
</evidence>
<keyword evidence="2" id="KW-0472">Membrane</keyword>
<dbReference type="GeneID" id="25476778"/>
<evidence type="ECO:0000313" key="3">
    <source>
        <dbReference type="EMBL" id="CDJ69241.1"/>
    </source>
</evidence>
<gene>
    <name evidence="3" type="ORF">ENH_00066430</name>
</gene>
<sequence length="263" mass="28236">MEAPKTDSLPADASQEQQQQQDATALLRQRAAARQERLLARQAQRMRIVQGIGAAAASNTSTGEQSNQNEPRERAGVDAGRGVPKSAAELNVADSSSSSISRGTTRSMRTWLDLLCAFLGVGAAVNTILREEASPYYLFEALGFPYGPTSWTVLCAICSALLYLPLPLLLVLSVADQLQQHGSTPGDIWRGTAKLLASPVGPSHGSQRPWLLRAVVAAPKAAAAVKPHLLRCSFFFVSFCFATTTLRIAAWAAGCCQRTQRQQ</sequence>
<evidence type="ECO:0000313" key="4">
    <source>
        <dbReference type="Proteomes" id="UP000030754"/>
    </source>
</evidence>
<name>U6MZ58_9EIME</name>
<feature type="compositionally biased region" description="Polar residues" evidence="1">
    <location>
        <begin position="57"/>
        <end position="69"/>
    </location>
</feature>
<keyword evidence="2" id="KW-0812">Transmembrane</keyword>
<feature type="region of interest" description="Disordered" evidence="1">
    <location>
        <begin position="54"/>
        <end position="81"/>
    </location>
</feature>
<reference evidence="3" key="1">
    <citation type="submission" date="2013-10" db="EMBL/GenBank/DDBJ databases">
        <title>Genomic analysis of the causative agents of coccidiosis in chickens.</title>
        <authorList>
            <person name="Reid A.J."/>
            <person name="Blake D."/>
            <person name="Billington K."/>
            <person name="Browne H."/>
            <person name="Dunn M."/>
            <person name="Hung S."/>
            <person name="Kawahara F."/>
            <person name="Miranda-Saavedra D."/>
            <person name="Mourier T."/>
            <person name="Nagra H."/>
            <person name="Otto T.D."/>
            <person name="Rawlings N."/>
            <person name="Sanchez A."/>
            <person name="Sanders M."/>
            <person name="Subramaniam C."/>
            <person name="Tay Y."/>
            <person name="Dear P."/>
            <person name="Doerig C."/>
            <person name="Gruber A."/>
            <person name="Parkinson J."/>
            <person name="Shirley M."/>
            <person name="Wan K.L."/>
            <person name="Berriman M."/>
            <person name="Tomley F."/>
            <person name="Pain A."/>
        </authorList>
    </citation>
    <scope>NUCLEOTIDE SEQUENCE [LARGE SCALE GENOMIC DNA]</scope>
    <source>
        <strain evidence="3">Houghton</strain>
    </source>
</reference>
<feature type="transmembrane region" description="Helical" evidence="2">
    <location>
        <begin position="149"/>
        <end position="172"/>
    </location>
</feature>
<feature type="region of interest" description="Disordered" evidence="1">
    <location>
        <begin position="1"/>
        <end position="31"/>
    </location>
</feature>
<dbReference type="EMBL" id="HG725685">
    <property type="protein sequence ID" value="CDJ69241.1"/>
    <property type="molecule type" value="Genomic_DNA"/>
</dbReference>